<dbReference type="EMBL" id="CP101988">
    <property type="protein sequence ID" value="UUI74969.1"/>
    <property type="molecule type" value="Genomic_DNA"/>
</dbReference>
<feature type="transmembrane region" description="Helical" evidence="2">
    <location>
        <begin position="165"/>
        <end position="181"/>
    </location>
</feature>
<proteinExistence type="predicted"/>
<keyword evidence="2" id="KW-1133">Transmembrane helix</keyword>
<evidence type="ECO:0000313" key="3">
    <source>
        <dbReference type="EMBL" id="UUI74969.1"/>
    </source>
</evidence>
<dbReference type="Pfam" id="PF09852">
    <property type="entry name" value="DUF2079"/>
    <property type="match status" value="1"/>
</dbReference>
<feature type="transmembrane region" description="Helical" evidence="2">
    <location>
        <begin position="220"/>
        <end position="240"/>
    </location>
</feature>
<name>A0ABY5KXT0_9CELL</name>
<feature type="region of interest" description="Disordered" evidence="1">
    <location>
        <begin position="1"/>
        <end position="24"/>
    </location>
</feature>
<protein>
    <submittedName>
        <fullName evidence="3">DUF2079 domain-containing protein</fullName>
    </submittedName>
</protein>
<feature type="transmembrane region" description="Helical" evidence="2">
    <location>
        <begin position="321"/>
        <end position="338"/>
    </location>
</feature>
<feature type="transmembrane region" description="Helical" evidence="2">
    <location>
        <begin position="188"/>
        <end position="214"/>
    </location>
</feature>
<sequence>MLESSGAPSEAHPLQDGDGASQPSWRRVARGPWVVAAAAGALYIGFSWSQWRRFESLSWDLGIFTQLAQRYAGLEAPIVTIKGEGFNLLGDHFHPLLVLLGPVYAVFPSALTLLVVQGLLLAASVLVIAREAARRLEPAAGVAIGGAYAVSFGVVGAMAAQFHEIAFAMPLLAVALVALLRRRWLACALWAAPLVLVKEDLGLTVAMLGAVLAWRSRRPVGVLLLGWGLGWFILTTYVLIPALSTRDQWDYGSRVDVGAFASQPWLAALALVDDRDKVATLAMLVAVTGLIGLRSPILLVAAPTIAWRFLADYEGYWAHTWHYSAVLMPIAFAALIDGIRRARVSPRRWLRRYSVMAVPVAVTVAVMLTPRLALNQLSHAAFYQSPPRAAEARAVLGKVPEDVVVATDVGLMSYLVDDRQVYFVGAAGNPAPDYVLIDAQGGGWTPAPPDAAAYAEQLHPGVNYWLVHDQGGFQLAERHH</sequence>
<reference evidence="3 4" key="1">
    <citation type="submission" date="2022-07" db="EMBL/GenBank/DDBJ databases">
        <title>Novel species in genus cellulomonas.</title>
        <authorList>
            <person name="Ye L."/>
        </authorList>
    </citation>
    <scope>NUCLEOTIDE SEQUENCE [LARGE SCALE GENOMIC DNA]</scope>
    <source>
        <strain evidence="4">zg-Y338</strain>
    </source>
</reference>
<gene>
    <name evidence="3" type="ORF">NP064_14470</name>
</gene>
<accession>A0ABY5KXT0</accession>
<dbReference type="InterPro" id="IPR018650">
    <property type="entry name" value="STSV1_Orf64"/>
</dbReference>
<evidence type="ECO:0000313" key="4">
    <source>
        <dbReference type="Proteomes" id="UP001316189"/>
    </source>
</evidence>
<dbReference type="RefSeq" id="WP_227570160.1">
    <property type="nucleotide sequence ID" value="NZ_CP101988.1"/>
</dbReference>
<keyword evidence="4" id="KW-1185">Reference proteome</keyword>
<keyword evidence="2" id="KW-0812">Transmembrane</keyword>
<evidence type="ECO:0000256" key="1">
    <source>
        <dbReference type="SAM" id="MobiDB-lite"/>
    </source>
</evidence>
<keyword evidence="2" id="KW-0472">Membrane</keyword>
<feature type="transmembrane region" description="Helical" evidence="2">
    <location>
        <begin position="278"/>
        <end position="301"/>
    </location>
</feature>
<evidence type="ECO:0000256" key="2">
    <source>
        <dbReference type="SAM" id="Phobius"/>
    </source>
</evidence>
<feature type="transmembrane region" description="Helical" evidence="2">
    <location>
        <begin position="140"/>
        <end position="159"/>
    </location>
</feature>
<organism evidence="3 4">
    <name type="scientific">Cellulomonas chengniuliangii</name>
    <dbReference type="NCBI Taxonomy" id="2968084"/>
    <lineage>
        <taxon>Bacteria</taxon>
        <taxon>Bacillati</taxon>
        <taxon>Actinomycetota</taxon>
        <taxon>Actinomycetes</taxon>
        <taxon>Micrococcales</taxon>
        <taxon>Cellulomonadaceae</taxon>
        <taxon>Cellulomonas</taxon>
    </lineage>
</organism>
<feature type="transmembrane region" description="Helical" evidence="2">
    <location>
        <begin position="103"/>
        <end position="128"/>
    </location>
</feature>
<dbReference type="Proteomes" id="UP001316189">
    <property type="component" value="Chromosome"/>
</dbReference>
<feature type="transmembrane region" description="Helical" evidence="2">
    <location>
        <begin position="350"/>
        <end position="368"/>
    </location>
</feature>